<protein>
    <submittedName>
        <fullName evidence="2">Uncharacterized protein</fullName>
    </submittedName>
</protein>
<reference evidence="2 3" key="1">
    <citation type="submission" date="2019-04" db="EMBL/GenBank/DDBJ databases">
        <title>genome sequence of strain W3.</title>
        <authorList>
            <person name="Gao J."/>
            <person name="Sun J."/>
        </authorList>
    </citation>
    <scope>NUCLEOTIDE SEQUENCE [LARGE SCALE GENOMIC DNA]</scope>
    <source>
        <strain evidence="2 3">W3</strain>
    </source>
</reference>
<evidence type="ECO:0000256" key="1">
    <source>
        <dbReference type="SAM" id="MobiDB-lite"/>
    </source>
</evidence>
<feature type="compositionally biased region" description="Basic residues" evidence="1">
    <location>
        <begin position="331"/>
        <end position="343"/>
    </location>
</feature>
<comment type="caution">
    <text evidence="2">The sequence shown here is derived from an EMBL/GenBank/DDBJ whole genome shotgun (WGS) entry which is preliminary data.</text>
</comment>
<organism evidence="2 3">
    <name type="scientific">Rhizobium rosettiformans W3</name>
    <dbReference type="NCBI Taxonomy" id="538378"/>
    <lineage>
        <taxon>Bacteria</taxon>
        <taxon>Pseudomonadati</taxon>
        <taxon>Pseudomonadota</taxon>
        <taxon>Alphaproteobacteria</taxon>
        <taxon>Hyphomicrobiales</taxon>
        <taxon>Rhizobiaceae</taxon>
        <taxon>Rhizobium/Agrobacterium group</taxon>
        <taxon>Rhizobium</taxon>
    </lineage>
</organism>
<dbReference type="RefSeq" id="WP_136540370.1">
    <property type="nucleotide sequence ID" value="NZ_STGU01000004.1"/>
</dbReference>
<gene>
    <name evidence="2" type="ORF">FAA86_10510</name>
</gene>
<dbReference type="Proteomes" id="UP000307378">
    <property type="component" value="Unassembled WGS sequence"/>
</dbReference>
<sequence length="391" mass="43797">MLPHRISGRSLSVLVDGRFRTITNQAVNFDTIVDLLRSGTATEDEVRDLIDIPTFIKKATFGRVEVTEGEVIFNGLPQTGYMAERILKHLHAGLDIGPYARFLDNLMDNPTQYVREDLFKWVEAGDMPFTEDGCFLAYKYVQDDYYSAHSGANGKVFHGLGEFVTMPRSECDLSRSSCSTGLHFCSFKYLGHYNTNRRIIIVKVHPSNVTAIPPDYGAQKGRCCAYTVVGELPQDQVHDILRGRLVVRSFKEFRFGEVAQGDDELLNAQVTVDNFERPPEPEDDDQGVEEEHEEDLVEDEGEYDSVSPTEIDPEDLEPVVAPPAPVEKPVVKAKTKPAKKGKGKVTFTHNDVTYSPKKILKLIEENGQRGTSKKTGIPRTTLQSWLSIIKG</sequence>
<feature type="region of interest" description="Disordered" evidence="1">
    <location>
        <begin position="271"/>
        <end position="348"/>
    </location>
</feature>
<feature type="compositionally biased region" description="Acidic residues" evidence="1">
    <location>
        <begin position="281"/>
        <end position="303"/>
    </location>
</feature>
<evidence type="ECO:0000313" key="2">
    <source>
        <dbReference type="EMBL" id="THV36918.1"/>
    </source>
</evidence>
<dbReference type="AlphaFoldDB" id="A0A4S8PZ01"/>
<name>A0A4S8PZ01_9HYPH</name>
<proteinExistence type="predicted"/>
<dbReference type="EMBL" id="STGU01000004">
    <property type="protein sequence ID" value="THV36918.1"/>
    <property type="molecule type" value="Genomic_DNA"/>
</dbReference>
<accession>A0A4S8PZ01</accession>
<evidence type="ECO:0000313" key="3">
    <source>
        <dbReference type="Proteomes" id="UP000307378"/>
    </source>
</evidence>